<gene>
    <name evidence="2" type="ORF">J0J69_07950</name>
    <name evidence="3" type="ORF">J0J70_06015</name>
</gene>
<evidence type="ECO:0000313" key="2">
    <source>
        <dbReference type="EMBL" id="UUF05048.1"/>
    </source>
</evidence>
<keyword evidence="4" id="KW-1185">Reference proteome</keyword>
<evidence type="ECO:0000313" key="5">
    <source>
        <dbReference type="Proteomes" id="UP001058072"/>
    </source>
</evidence>
<name>A0A9Q9CMV0_9FIRM</name>
<feature type="domain" description="HD/PDEase" evidence="1">
    <location>
        <begin position="20"/>
        <end position="134"/>
    </location>
</feature>
<dbReference type="Gene3D" id="1.10.472.50">
    <property type="entry name" value="HD-domain/PDEase-like"/>
    <property type="match status" value="1"/>
</dbReference>
<dbReference type="AlphaFoldDB" id="A0A9Q9CMV0"/>
<organism evidence="3 5">
    <name type="scientific">Turicibacter bilis</name>
    <dbReference type="NCBI Taxonomy" id="2735723"/>
    <lineage>
        <taxon>Bacteria</taxon>
        <taxon>Bacillati</taxon>
        <taxon>Bacillota</taxon>
        <taxon>Erysipelotrichia</taxon>
        <taxon>Erysipelotrichales</taxon>
        <taxon>Turicibacteraceae</taxon>
        <taxon>Turicibacter</taxon>
    </lineage>
</organism>
<dbReference type="SMART" id="SM00471">
    <property type="entry name" value="HDc"/>
    <property type="match status" value="1"/>
</dbReference>
<dbReference type="PANTHER" id="PTHR33594">
    <property type="entry name" value="SUPERFAMILY HYDROLASE, PUTATIVE (AFU_ORTHOLOGUE AFUA_1G03035)-RELATED"/>
    <property type="match status" value="1"/>
</dbReference>
<proteinExistence type="predicted"/>
<dbReference type="Proteomes" id="UP001058072">
    <property type="component" value="Chromosome"/>
</dbReference>
<dbReference type="PANTHER" id="PTHR33594:SF1">
    <property type="entry name" value="HD_PDEASE DOMAIN-CONTAINING PROTEIN"/>
    <property type="match status" value="1"/>
</dbReference>
<dbReference type="InterPro" id="IPR006674">
    <property type="entry name" value="HD_domain"/>
</dbReference>
<protein>
    <submittedName>
        <fullName evidence="3">HD domain-containing protein</fullName>
    </submittedName>
</protein>
<reference evidence="3 4" key="1">
    <citation type="submission" date="2021-03" db="EMBL/GenBank/DDBJ databases">
        <title>Comparative Genomics and Metabolomics in the genus Turicibacter.</title>
        <authorList>
            <person name="Maki J."/>
            <person name="Looft T."/>
        </authorList>
    </citation>
    <scope>NUCLEOTIDE SEQUENCE</scope>
    <source>
        <strain evidence="3">ISU324</strain>
        <strain evidence="2 4">MMM721</strain>
    </source>
</reference>
<dbReference type="RefSeq" id="WP_055242526.1">
    <property type="nucleotide sequence ID" value="NZ_CP071249.1"/>
</dbReference>
<sequence>MEQVYPRIVEFLEEELGKDTSGHSLDHAIRVYKNAKAILKSEGGNERVVLISALVHDVIDSKLFEDSREQQAKLLIFLQTLGCSQVELKEIFYIIENISYKGGTGEPVHTLEAKIVQDADRLDAIGAIGVGRTFMYGGSRGTKMYDENILPMEFEDETAYRQHKGTVINHFYEKLFKLKDLMNTETAKKIANQRHEFMVTFVEEFLNEWKGQA</sequence>
<dbReference type="EMBL" id="CP071250">
    <property type="protein sequence ID" value="UUF09504.1"/>
    <property type="molecule type" value="Genomic_DNA"/>
</dbReference>
<dbReference type="SUPFAM" id="SSF109604">
    <property type="entry name" value="HD-domain/PDEase-like"/>
    <property type="match status" value="1"/>
</dbReference>
<dbReference type="Proteomes" id="UP001058016">
    <property type="component" value="Chromosome"/>
</dbReference>
<evidence type="ECO:0000259" key="1">
    <source>
        <dbReference type="SMART" id="SM00471"/>
    </source>
</evidence>
<evidence type="ECO:0000313" key="3">
    <source>
        <dbReference type="EMBL" id="UUF09504.1"/>
    </source>
</evidence>
<dbReference type="InterPro" id="IPR003607">
    <property type="entry name" value="HD/PDEase_dom"/>
</dbReference>
<dbReference type="Pfam" id="PF01966">
    <property type="entry name" value="HD"/>
    <property type="match status" value="1"/>
</dbReference>
<dbReference type="CDD" id="cd00077">
    <property type="entry name" value="HDc"/>
    <property type="match status" value="1"/>
</dbReference>
<dbReference type="Gene3D" id="1.20.58.1910">
    <property type="match status" value="1"/>
</dbReference>
<accession>A0A9Q9CMV0</accession>
<dbReference type="EMBL" id="CP071249">
    <property type="protein sequence ID" value="UUF05048.1"/>
    <property type="molecule type" value="Genomic_DNA"/>
</dbReference>
<evidence type="ECO:0000313" key="4">
    <source>
        <dbReference type="Proteomes" id="UP001058016"/>
    </source>
</evidence>